<dbReference type="SUPFAM" id="SSF46785">
    <property type="entry name" value="Winged helix' DNA-binding domain"/>
    <property type="match status" value="1"/>
</dbReference>
<dbReference type="SMART" id="SM00895">
    <property type="entry name" value="FCD"/>
    <property type="match status" value="1"/>
</dbReference>
<keyword evidence="2" id="KW-0238">DNA-binding</keyword>
<dbReference type="SUPFAM" id="SSF48008">
    <property type="entry name" value="GntR ligand-binding domain-like"/>
    <property type="match status" value="1"/>
</dbReference>
<feature type="domain" description="HTH gntR-type" evidence="4">
    <location>
        <begin position="16"/>
        <end position="83"/>
    </location>
</feature>
<gene>
    <name evidence="5" type="ORF">H0485_19740</name>
</gene>
<dbReference type="Pfam" id="PF00392">
    <property type="entry name" value="GntR"/>
    <property type="match status" value="1"/>
</dbReference>
<evidence type="ECO:0000259" key="4">
    <source>
        <dbReference type="PROSITE" id="PS50949"/>
    </source>
</evidence>
<dbReference type="Proteomes" id="UP001198571">
    <property type="component" value="Unassembled WGS sequence"/>
</dbReference>
<dbReference type="Pfam" id="PF07729">
    <property type="entry name" value="FCD"/>
    <property type="match status" value="1"/>
</dbReference>
<dbReference type="PANTHER" id="PTHR43537">
    <property type="entry name" value="TRANSCRIPTIONAL REGULATOR, GNTR FAMILY"/>
    <property type="match status" value="1"/>
</dbReference>
<proteinExistence type="predicted"/>
<dbReference type="InterPro" id="IPR011711">
    <property type="entry name" value="GntR_C"/>
</dbReference>
<evidence type="ECO:0000256" key="2">
    <source>
        <dbReference type="ARBA" id="ARBA00023125"/>
    </source>
</evidence>
<dbReference type="SMART" id="SM00345">
    <property type="entry name" value="HTH_GNTR"/>
    <property type="match status" value="1"/>
</dbReference>
<dbReference type="InterPro" id="IPR036390">
    <property type="entry name" value="WH_DNA-bd_sf"/>
</dbReference>
<dbReference type="Gene3D" id="1.10.10.10">
    <property type="entry name" value="Winged helix-like DNA-binding domain superfamily/Winged helix DNA-binding domain"/>
    <property type="match status" value="1"/>
</dbReference>
<sequence length="239" mass="26472">MSLAISDNSDSHDSEGLAEDAIVEHILTAVMEQRLPPGTKLSESALCEAFGVGRMRIRRSLLLLASQEVVILQANRGAFIASPTAEQAHEVFEARRMIEPGMARLAVEQAGPDQIALMTRHLEQEHAAHRRQDRREAIRLSGQFHSHLAAMAGNAVMQRMMKELISRTSLIISVFGSPGMSDCRDDEHGAILEALRNRDGDLAADIMLRHLQHIEAHLHLTRPKQAPLDVVAILKQKQL</sequence>
<dbReference type="PANTHER" id="PTHR43537:SF53">
    <property type="entry name" value="HTH-TYPE TRANSCRIPTIONAL REPRESSOR NANR"/>
    <property type="match status" value="1"/>
</dbReference>
<comment type="caution">
    <text evidence="5">The sequence shown here is derived from an EMBL/GenBank/DDBJ whole genome shotgun (WGS) entry which is preliminary data.</text>
</comment>
<dbReference type="InterPro" id="IPR000524">
    <property type="entry name" value="Tscrpt_reg_HTH_GntR"/>
</dbReference>
<dbReference type="EMBL" id="JACDXX010000033">
    <property type="protein sequence ID" value="MCB5412209.1"/>
    <property type="molecule type" value="Genomic_DNA"/>
</dbReference>
<keyword evidence="3" id="KW-0804">Transcription</keyword>
<evidence type="ECO:0000313" key="5">
    <source>
        <dbReference type="EMBL" id="MCB5412209.1"/>
    </source>
</evidence>
<dbReference type="InterPro" id="IPR036388">
    <property type="entry name" value="WH-like_DNA-bd_sf"/>
</dbReference>
<name>A0ABS8CS36_9RHOB</name>
<dbReference type="InterPro" id="IPR008920">
    <property type="entry name" value="TF_FadR/GntR_C"/>
</dbReference>
<dbReference type="RefSeq" id="WP_226937633.1">
    <property type="nucleotide sequence ID" value="NZ_JACDXX010000033.1"/>
</dbReference>
<evidence type="ECO:0000256" key="1">
    <source>
        <dbReference type="ARBA" id="ARBA00023015"/>
    </source>
</evidence>
<organism evidence="5 6">
    <name type="scientific">Pseudogemmobacter faecipullorum</name>
    <dbReference type="NCBI Taxonomy" id="2755041"/>
    <lineage>
        <taxon>Bacteria</taxon>
        <taxon>Pseudomonadati</taxon>
        <taxon>Pseudomonadota</taxon>
        <taxon>Alphaproteobacteria</taxon>
        <taxon>Rhodobacterales</taxon>
        <taxon>Paracoccaceae</taxon>
        <taxon>Pseudogemmobacter</taxon>
    </lineage>
</organism>
<reference evidence="5 6" key="1">
    <citation type="submission" date="2020-07" db="EMBL/GenBank/DDBJ databases">
        <title>Pseudogemmobacter sp. nov., isolated from poultry manure in Taiwan.</title>
        <authorList>
            <person name="Lin S.-Y."/>
            <person name="Tang Y.-S."/>
            <person name="Young C.-C."/>
        </authorList>
    </citation>
    <scope>NUCLEOTIDE SEQUENCE [LARGE SCALE GENOMIC DNA]</scope>
    <source>
        <strain evidence="5 6">CC-YST710</strain>
    </source>
</reference>
<keyword evidence="1" id="KW-0805">Transcription regulation</keyword>
<accession>A0ABS8CS36</accession>
<dbReference type="PROSITE" id="PS50949">
    <property type="entry name" value="HTH_GNTR"/>
    <property type="match status" value="1"/>
</dbReference>
<evidence type="ECO:0000256" key="3">
    <source>
        <dbReference type="ARBA" id="ARBA00023163"/>
    </source>
</evidence>
<evidence type="ECO:0000313" key="6">
    <source>
        <dbReference type="Proteomes" id="UP001198571"/>
    </source>
</evidence>
<keyword evidence="6" id="KW-1185">Reference proteome</keyword>
<protein>
    <submittedName>
        <fullName evidence="5">GntR family transcriptional regulator</fullName>
    </submittedName>
</protein>
<dbReference type="Gene3D" id="1.20.120.530">
    <property type="entry name" value="GntR ligand-binding domain-like"/>
    <property type="match status" value="1"/>
</dbReference>